<gene>
    <name evidence="2" type="ORF">G7Z17_g11128</name>
</gene>
<dbReference type="Proteomes" id="UP000722485">
    <property type="component" value="Unassembled WGS sequence"/>
</dbReference>
<dbReference type="EMBL" id="JAANBB010000401">
    <property type="protein sequence ID" value="KAF7542969.1"/>
    <property type="molecule type" value="Genomic_DNA"/>
</dbReference>
<name>A0A9P5H0T8_9HYPO</name>
<feature type="compositionally biased region" description="Low complexity" evidence="1">
    <location>
        <begin position="60"/>
        <end position="77"/>
    </location>
</feature>
<evidence type="ECO:0000313" key="2">
    <source>
        <dbReference type="EMBL" id="KAF7542969.1"/>
    </source>
</evidence>
<reference evidence="2" key="1">
    <citation type="submission" date="2020-03" db="EMBL/GenBank/DDBJ databases">
        <title>Draft Genome Sequence of Cylindrodendrum hubeiense.</title>
        <authorList>
            <person name="Buettner E."/>
            <person name="Kellner H."/>
        </authorList>
    </citation>
    <scope>NUCLEOTIDE SEQUENCE</scope>
    <source>
        <strain evidence="2">IHI 201604</strain>
    </source>
</reference>
<evidence type="ECO:0000313" key="3">
    <source>
        <dbReference type="Proteomes" id="UP000722485"/>
    </source>
</evidence>
<accession>A0A9P5H0T8</accession>
<dbReference type="AlphaFoldDB" id="A0A9P5H0T8"/>
<organism evidence="2 3">
    <name type="scientific">Cylindrodendrum hubeiense</name>
    <dbReference type="NCBI Taxonomy" id="595255"/>
    <lineage>
        <taxon>Eukaryota</taxon>
        <taxon>Fungi</taxon>
        <taxon>Dikarya</taxon>
        <taxon>Ascomycota</taxon>
        <taxon>Pezizomycotina</taxon>
        <taxon>Sordariomycetes</taxon>
        <taxon>Hypocreomycetidae</taxon>
        <taxon>Hypocreales</taxon>
        <taxon>Nectriaceae</taxon>
        <taxon>Cylindrodendrum</taxon>
    </lineage>
</organism>
<sequence length="148" mass="15463">MLVITSPVDVCQWQSQPGLRSVEPQYLTTVGPRGYPDPWPKRAANITAQTTDLRHTAPNAVGRSPGAGASAATPAPRNVRDSELGASSLHAPPQRAGGRYKASSGVWQLRSRPGAAFVVQITICSVCSSVLVMYAARSVALPNDAAAA</sequence>
<comment type="caution">
    <text evidence="2">The sequence shown here is derived from an EMBL/GenBank/DDBJ whole genome shotgun (WGS) entry which is preliminary data.</text>
</comment>
<proteinExistence type="predicted"/>
<keyword evidence="3" id="KW-1185">Reference proteome</keyword>
<feature type="region of interest" description="Disordered" evidence="1">
    <location>
        <begin position="56"/>
        <end position="99"/>
    </location>
</feature>
<evidence type="ECO:0000256" key="1">
    <source>
        <dbReference type="SAM" id="MobiDB-lite"/>
    </source>
</evidence>
<protein>
    <submittedName>
        <fullName evidence="2">Uncharacterized protein</fullName>
    </submittedName>
</protein>